<dbReference type="InterPro" id="IPR002636">
    <property type="entry name" value="DUF29"/>
</dbReference>
<gene>
    <name evidence="1" type="ORF">CWATWH0005_982</name>
</gene>
<sequence length="181" mass="21539">MSKSVYLEKTDETVTSYREVGKPALDLLDQRREECHEKAMTTTYERDFLLWAKDTAQLLREKRWEAVDWKHLIEEVEDFGKSERSAIGSQMERIIVHLLKWQYQPQRRSDSWLDSINDGRSQIRRKIEDSPSLKSYPEQILDKEYARARREAARQTGLDIRIFPESCPFSIEQVISDWLQD</sequence>
<dbReference type="Proteomes" id="UP000017981">
    <property type="component" value="Unassembled WGS sequence"/>
</dbReference>
<organism evidence="1 2">
    <name type="scientific">Crocosphaera watsonii WH 0005</name>
    <dbReference type="NCBI Taxonomy" id="423472"/>
    <lineage>
        <taxon>Bacteria</taxon>
        <taxon>Bacillati</taxon>
        <taxon>Cyanobacteriota</taxon>
        <taxon>Cyanophyceae</taxon>
        <taxon>Oscillatoriophycideae</taxon>
        <taxon>Chroococcales</taxon>
        <taxon>Aphanothecaceae</taxon>
        <taxon>Crocosphaera</taxon>
    </lineage>
</organism>
<reference evidence="1 2" key="1">
    <citation type="submission" date="2013-01" db="EMBL/GenBank/DDBJ databases">
        <authorList>
            <person name="Bench S."/>
        </authorList>
    </citation>
    <scope>NUCLEOTIDE SEQUENCE [LARGE SCALE GENOMIC DNA]</scope>
    <source>
        <strain evidence="1 2">WH 0005</strain>
    </source>
</reference>
<dbReference type="EMBL" id="CAQL01000716">
    <property type="protein sequence ID" value="CCQ56931.1"/>
    <property type="molecule type" value="Genomic_DNA"/>
</dbReference>
<protein>
    <recommendedName>
        <fullName evidence="3">DUF29 domain-containing protein</fullName>
    </recommendedName>
</protein>
<dbReference type="PANTHER" id="PTHR34235:SF3">
    <property type="entry name" value="SLR1203 PROTEIN"/>
    <property type="match status" value="1"/>
</dbReference>
<dbReference type="PANTHER" id="PTHR34235">
    <property type="entry name" value="SLR1203 PROTEIN-RELATED"/>
    <property type="match status" value="1"/>
</dbReference>
<accession>T2ITK2</accession>
<name>T2ITK2_CROWT</name>
<evidence type="ECO:0008006" key="3">
    <source>
        <dbReference type="Google" id="ProtNLM"/>
    </source>
</evidence>
<dbReference type="AlphaFoldDB" id="T2ITK2"/>
<evidence type="ECO:0000313" key="1">
    <source>
        <dbReference type="EMBL" id="CCQ56931.1"/>
    </source>
</evidence>
<dbReference type="Pfam" id="PF01724">
    <property type="entry name" value="DUF29"/>
    <property type="match status" value="1"/>
</dbReference>
<reference evidence="1 2" key="2">
    <citation type="submission" date="2013-09" db="EMBL/GenBank/DDBJ databases">
        <title>Whole genome comparison of six Crocosphaera watsonii strains with differing phenotypes.</title>
        <authorList>
            <person name="Bench S.R."/>
            <person name="Heller P."/>
            <person name="Frank I."/>
            <person name="Arciniega M."/>
            <person name="Shilova I.N."/>
            <person name="Zehr J.P."/>
        </authorList>
    </citation>
    <scope>NUCLEOTIDE SEQUENCE [LARGE SCALE GENOMIC DNA]</scope>
    <source>
        <strain evidence="1 2">WH 0005</strain>
    </source>
</reference>
<comment type="caution">
    <text evidence="1">The sequence shown here is derived from an EMBL/GenBank/DDBJ whole genome shotgun (WGS) entry which is preliminary data.</text>
</comment>
<dbReference type="Gene3D" id="1.20.1220.20">
    <property type="entry name" value="Uncharcterised protein PF01724"/>
    <property type="match status" value="1"/>
</dbReference>
<proteinExistence type="predicted"/>
<evidence type="ECO:0000313" key="2">
    <source>
        <dbReference type="Proteomes" id="UP000017981"/>
    </source>
</evidence>